<evidence type="ECO:0000313" key="2">
    <source>
        <dbReference type="Proteomes" id="UP000595841"/>
    </source>
</evidence>
<dbReference type="RefSeq" id="WP_039832413.1">
    <property type="nucleotide sequence ID" value="NZ_CP068595.1"/>
</dbReference>
<protein>
    <submittedName>
        <fullName evidence="1">Sigma-70 family RNA polymerase sigma factor</fullName>
    </submittedName>
</protein>
<dbReference type="KEGG" id="pson:JI735_25835"/>
<reference evidence="1 2" key="1">
    <citation type="submission" date="2021-01" db="EMBL/GenBank/DDBJ databases">
        <title>Whole genome sequence of Paenibacillus sonchi LMG 24727 for comparative genomics.</title>
        <authorList>
            <person name="Lee G."/>
            <person name="Kim M.-J."/>
            <person name="Lim K."/>
            <person name="Shin J.-H."/>
        </authorList>
    </citation>
    <scope>NUCLEOTIDE SEQUENCE [LARGE SCALE GENOMIC DNA]</scope>
    <source>
        <strain evidence="1 2">LMG 24727</strain>
    </source>
</reference>
<keyword evidence="2" id="KW-1185">Reference proteome</keyword>
<dbReference type="Gene3D" id="1.20.140.160">
    <property type="match status" value="1"/>
</dbReference>
<sequence>MGVIDYYRQELNRIAWRMQYRSRRDFKREVSVLSTPELMEPSFSEKSENKIVMQQYLNGLSSELGKKVIFEIYINDKTETQVARELQISQQAVSKWKKKMIQELYQKMNF</sequence>
<dbReference type="SUPFAM" id="SSF88659">
    <property type="entry name" value="Sigma3 and sigma4 domains of RNA polymerase sigma factors"/>
    <property type="match status" value="1"/>
</dbReference>
<proteinExistence type="predicted"/>
<dbReference type="AlphaFoldDB" id="A0A974P9J7"/>
<accession>A0A974P9J7</accession>
<dbReference type="Proteomes" id="UP000595841">
    <property type="component" value="Chromosome"/>
</dbReference>
<gene>
    <name evidence="1" type="ORF">JI735_25835</name>
</gene>
<name>A0A974P9J7_9BACL</name>
<dbReference type="EMBL" id="CP068595">
    <property type="protein sequence ID" value="QQZ59957.1"/>
    <property type="molecule type" value="Genomic_DNA"/>
</dbReference>
<evidence type="ECO:0000313" key="1">
    <source>
        <dbReference type="EMBL" id="QQZ59957.1"/>
    </source>
</evidence>
<dbReference type="InterPro" id="IPR013324">
    <property type="entry name" value="RNA_pol_sigma_r3/r4-like"/>
</dbReference>
<organism evidence="1 2">
    <name type="scientific">Paenibacillus sonchi</name>
    <dbReference type="NCBI Taxonomy" id="373687"/>
    <lineage>
        <taxon>Bacteria</taxon>
        <taxon>Bacillati</taxon>
        <taxon>Bacillota</taxon>
        <taxon>Bacilli</taxon>
        <taxon>Bacillales</taxon>
        <taxon>Paenibacillaceae</taxon>
        <taxon>Paenibacillus</taxon>
        <taxon>Paenibacillus sonchi group</taxon>
    </lineage>
</organism>